<evidence type="ECO:0000313" key="2">
    <source>
        <dbReference type="EMBL" id="AHC15720.1"/>
    </source>
</evidence>
<dbReference type="Proteomes" id="UP000018680">
    <property type="component" value="Chromosome"/>
</dbReference>
<name>V5WJA8_9SPIO</name>
<dbReference type="HOGENOM" id="CLU_094597_0_0_12"/>
<dbReference type="Gene3D" id="2.40.10.220">
    <property type="entry name" value="predicted glycosyltransferase like domains"/>
    <property type="match status" value="1"/>
</dbReference>
<evidence type="ECO:0000259" key="1">
    <source>
        <dbReference type="Pfam" id="PF07238"/>
    </source>
</evidence>
<feature type="domain" description="PilZ" evidence="1">
    <location>
        <begin position="136"/>
        <end position="235"/>
    </location>
</feature>
<dbReference type="EMBL" id="CP006939">
    <property type="protein sequence ID" value="AHC15720.1"/>
    <property type="molecule type" value="Genomic_DNA"/>
</dbReference>
<gene>
    <name evidence="2" type="ORF">L21SP2_2367</name>
</gene>
<dbReference type="STRING" id="1307761.L21SP2_2367"/>
<dbReference type="AlphaFoldDB" id="V5WJA8"/>
<dbReference type="GO" id="GO:0035438">
    <property type="term" value="F:cyclic-di-GMP binding"/>
    <property type="evidence" value="ECO:0007669"/>
    <property type="project" value="InterPro"/>
</dbReference>
<sequence>MRNVAKKVFFLYPHSVVQGQMIDLLIQSEFEVAVLKDHQRALRLLSKFPSSILFVNIEEHLSQDDWEVFIRNIVQGNSVHDSRVGVMVYNPNKELAQKYLIDIGVQCGFIQLKLGLTESAKIVLKALTANEAKGDRKFVRVSCQPGKATLNIRSHQDNFRGEIMDISSAGFACVLDGNPETGTEFDDMQLSLRGAIIHASGKLMGKRSEEGQEVISVIMFSEIDREVKGKIYQFIRKTLQAEIDSI</sequence>
<proteinExistence type="predicted"/>
<dbReference type="eggNOG" id="ENOG5033UH1">
    <property type="taxonomic scope" value="Bacteria"/>
</dbReference>
<organism evidence="2 3">
    <name type="scientific">Salinispira pacifica</name>
    <dbReference type="NCBI Taxonomy" id="1307761"/>
    <lineage>
        <taxon>Bacteria</taxon>
        <taxon>Pseudomonadati</taxon>
        <taxon>Spirochaetota</taxon>
        <taxon>Spirochaetia</taxon>
        <taxon>Spirochaetales</taxon>
        <taxon>Spirochaetaceae</taxon>
        <taxon>Salinispira</taxon>
    </lineage>
</organism>
<dbReference type="InterPro" id="IPR009875">
    <property type="entry name" value="PilZ_domain"/>
</dbReference>
<protein>
    <recommendedName>
        <fullName evidence="1">PilZ domain-containing protein</fullName>
    </recommendedName>
</protein>
<keyword evidence="3" id="KW-1185">Reference proteome</keyword>
<dbReference type="KEGG" id="slr:L21SP2_2367"/>
<reference evidence="2 3" key="1">
    <citation type="journal article" date="2015" name="Stand. Genomic Sci.">
        <title>Complete genome sequence and description of Salinispira pacifica gen. nov., sp. nov., a novel spirochaete isolated form a hypersaline microbial mat.</title>
        <authorList>
            <person name="Ben Hania W."/>
            <person name="Joseph M."/>
            <person name="Schumann P."/>
            <person name="Bunk B."/>
            <person name="Fiebig A."/>
            <person name="Sproer C."/>
            <person name="Klenk H.P."/>
            <person name="Fardeau M.L."/>
            <person name="Spring S."/>
        </authorList>
    </citation>
    <scope>NUCLEOTIDE SEQUENCE [LARGE SCALE GENOMIC DNA]</scope>
    <source>
        <strain evidence="2 3">L21-RPul-D2</strain>
    </source>
</reference>
<accession>V5WJA8</accession>
<dbReference type="Pfam" id="PF07238">
    <property type="entry name" value="PilZ"/>
    <property type="match status" value="1"/>
</dbReference>
<evidence type="ECO:0000313" key="3">
    <source>
        <dbReference type="Proteomes" id="UP000018680"/>
    </source>
</evidence>